<feature type="transmembrane region" description="Helical" evidence="7">
    <location>
        <begin position="188"/>
        <end position="208"/>
    </location>
</feature>
<dbReference type="InterPro" id="IPR000515">
    <property type="entry name" value="MetI-like"/>
</dbReference>
<dbReference type="PROSITE" id="PS50928">
    <property type="entry name" value="ABC_TM1"/>
    <property type="match status" value="1"/>
</dbReference>
<feature type="transmembrane region" description="Helical" evidence="7">
    <location>
        <begin position="294"/>
        <end position="318"/>
    </location>
</feature>
<keyword evidence="2 7" id="KW-0813">Transport</keyword>
<accession>A0A2T2WFM0</accession>
<feature type="transmembrane region" description="Helical" evidence="7">
    <location>
        <begin position="136"/>
        <end position="156"/>
    </location>
</feature>
<dbReference type="InterPro" id="IPR035906">
    <property type="entry name" value="MetI-like_sf"/>
</dbReference>
<keyword evidence="5 7" id="KW-1133">Transmembrane helix</keyword>
<gene>
    <name evidence="9" type="ORF">C7B45_12410</name>
</gene>
<comment type="subcellular location">
    <subcellularLocation>
        <location evidence="1 7">Cell membrane</location>
        <topology evidence="1 7">Multi-pass membrane protein</topology>
    </subcellularLocation>
</comment>
<comment type="caution">
    <text evidence="9">The sequence shown here is derived from an EMBL/GenBank/DDBJ whole genome shotgun (WGS) entry which is preliminary data.</text>
</comment>
<dbReference type="SUPFAM" id="SSF161098">
    <property type="entry name" value="MetI-like"/>
    <property type="match status" value="1"/>
</dbReference>
<dbReference type="Pfam" id="PF00528">
    <property type="entry name" value="BPD_transp_1"/>
    <property type="match status" value="1"/>
</dbReference>
<feature type="domain" description="ABC transmembrane type-1" evidence="8">
    <location>
        <begin position="98"/>
        <end position="315"/>
    </location>
</feature>
<evidence type="ECO:0000313" key="9">
    <source>
        <dbReference type="EMBL" id="PSR21034.1"/>
    </source>
</evidence>
<dbReference type="Proteomes" id="UP000241848">
    <property type="component" value="Unassembled WGS sequence"/>
</dbReference>
<dbReference type="GO" id="GO:0055085">
    <property type="term" value="P:transmembrane transport"/>
    <property type="evidence" value="ECO:0007669"/>
    <property type="project" value="InterPro"/>
</dbReference>
<keyword evidence="6 7" id="KW-0472">Membrane</keyword>
<feature type="transmembrane region" description="Helical" evidence="7">
    <location>
        <begin position="104"/>
        <end position="124"/>
    </location>
</feature>
<evidence type="ECO:0000256" key="4">
    <source>
        <dbReference type="ARBA" id="ARBA00022692"/>
    </source>
</evidence>
<evidence type="ECO:0000256" key="3">
    <source>
        <dbReference type="ARBA" id="ARBA00022475"/>
    </source>
</evidence>
<sequence>MSLVPRWRGGTFVTQRPLPESLTIQTSAVRARRRHDIGHAMVLLLPLFAFLIVFTYLPAAVSLVLGFYHYHLLGVNTTFGGLGDFKEALTYAVFWQALRNTLVFALYMIPATLVGAVAIAVLISEKSRYYALLRTFVLLPYITPVIATSIGWLWMFNPQYGILNAMLHWLHLPQSQWLLSPQLAMPSIALYTLWHGLGFDVVIVLSALSNMPHHVMEAAAMDGATAWTRFRRITLPLLSPTLFFLAIITTIGTLQAFSQIFALTGTQAVAGGPENSTLTLILLIYQTAFDYFHFSYAAAMALILVMIILGLTVIQTWFSKRWVFYQ</sequence>
<keyword evidence="4 7" id="KW-0812">Transmembrane</keyword>
<dbReference type="InterPro" id="IPR051393">
    <property type="entry name" value="ABC_transporter_permease"/>
</dbReference>
<evidence type="ECO:0000256" key="5">
    <source>
        <dbReference type="ARBA" id="ARBA00022989"/>
    </source>
</evidence>
<dbReference type="PANTHER" id="PTHR30193:SF37">
    <property type="entry name" value="INNER MEMBRANE ABC TRANSPORTER PERMEASE PROTEIN YCJO"/>
    <property type="match status" value="1"/>
</dbReference>
<dbReference type="AlphaFoldDB" id="A0A2T2WFM0"/>
<reference evidence="9 10" key="1">
    <citation type="journal article" date="2014" name="BMC Genomics">
        <title>Comparison of environmental and isolate Sulfobacillus genomes reveals diverse carbon, sulfur, nitrogen, and hydrogen metabolisms.</title>
        <authorList>
            <person name="Justice N.B."/>
            <person name="Norman A."/>
            <person name="Brown C.T."/>
            <person name="Singh A."/>
            <person name="Thomas B.C."/>
            <person name="Banfield J.F."/>
        </authorList>
    </citation>
    <scope>NUCLEOTIDE SEQUENCE [LARGE SCALE GENOMIC DNA]</scope>
    <source>
        <strain evidence="9">AMDSBA3</strain>
    </source>
</reference>
<comment type="similarity">
    <text evidence="7">Belongs to the binding-protein-dependent transport system permease family.</text>
</comment>
<evidence type="ECO:0000256" key="6">
    <source>
        <dbReference type="ARBA" id="ARBA00023136"/>
    </source>
</evidence>
<dbReference type="EMBL" id="PXYV01000044">
    <property type="protein sequence ID" value="PSR21034.1"/>
    <property type="molecule type" value="Genomic_DNA"/>
</dbReference>
<feature type="transmembrane region" description="Helical" evidence="7">
    <location>
        <begin position="237"/>
        <end position="257"/>
    </location>
</feature>
<protein>
    <submittedName>
        <fullName evidence="9">Sugar ABC transporter permease</fullName>
    </submittedName>
</protein>
<dbReference type="Gene3D" id="1.10.3720.10">
    <property type="entry name" value="MetI-like"/>
    <property type="match status" value="1"/>
</dbReference>
<evidence type="ECO:0000259" key="8">
    <source>
        <dbReference type="PROSITE" id="PS50928"/>
    </source>
</evidence>
<keyword evidence="3" id="KW-1003">Cell membrane</keyword>
<evidence type="ECO:0000256" key="7">
    <source>
        <dbReference type="RuleBase" id="RU363032"/>
    </source>
</evidence>
<dbReference type="GO" id="GO:0005886">
    <property type="term" value="C:plasma membrane"/>
    <property type="evidence" value="ECO:0007669"/>
    <property type="project" value="UniProtKB-SubCell"/>
</dbReference>
<evidence type="ECO:0000256" key="1">
    <source>
        <dbReference type="ARBA" id="ARBA00004651"/>
    </source>
</evidence>
<proteinExistence type="inferred from homology"/>
<organism evidence="9 10">
    <name type="scientific">Sulfobacillus acidophilus</name>
    <dbReference type="NCBI Taxonomy" id="53633"/>
    <lineage>
        <taxon>Bacteria</taxon>
        <taxon>Bacillati</taxon>
        <taxon>Bacillota</taxon>
        <taxon>Clostridia</taxon>
        <taxon>Eubacteriales</taxon>
        <taxon>Clostridiales Family XVII. Incertae Sedis</taxon>
        <taxon>Sulfobacillus</taxon>
    </lineage>
</organism>
<dbReference type="CDD" id="cd06261">
    <property type="entry name" value="TM_PBP2"/>
    <property type="match status" value="1"/>
</dbReference>
<evidence type="ECO:0000313" key="10">
    <source>
        <dbReference type="Proteomes" id="UP000241848"/>
    </source>
</evidence>
<name>A0A2T2WFM0_9FIRM</name>
<evidence type="ECO:0000256" key="2">
    <source>
        <dbReference type="ARBA" id="ARBA00022448"/>
    </source>
</evidence>
<feature type="transmembrane region" description="Helical" evidence="7">
    <location>
        <begin position="40"/>
        <end position="68"/>
    </location>
</feature>
<dbReference type="PANTHER" id="PTHR30193">
    <property type="entry name" value="ABC TRANSPORTER PERMEASE PROTEIN"/>
    <property type="match status" value="1"/>
</dbReference>